<evidence type="ECO:0000313" key="3">
    <source>
        <dbReference type="Proteomes" id="UP001328107"/>
    </source>
</evidence>
<keyword evidence="1" id="KW-0812">Transmembrane</keyword>
<feature type="non-terminal residue" evidence="2">
    <location>
        <position position="1"/>
    </location>
</feature>
<dbReference type="EMBL" id="BTRK01000004">
    <property type="protein sequence ID" value="GMR48996.1"/>
    <property type="molecule type" value="Genomic_DNA"/>
</dbReference>
<reference evidence="3" key="1">
    <citation type="submission" date="2022-10" db="EMBL/GenBank/DDBJ databases">
        <title>Genome assembly of Pristionchus species.</title>
        <authorList>
            <person name="Yoshida K."/>
            <person name="Sommer R.J."/>
        </authorList>
    </citation>
    <scope>NUCLEOTIDE SEQUENCE [LARGE SCALE GENOMIC DNA]</scope>
    <source>
        <strain evidence="3">RS5460</strain>
    </source>
</reference>
<feature type="non-terminal residue" evidence="2">
    <location>
        <position position="114"/>
    </location>
</feature>
<comment type="caution">
    <text evidence="2">The sequence shown here is derived from an EMBL/GenBank/DDBJ whole genome shotgun (WGS) entry which is preliminary data.</text>
</comment>
<sequence>FSASSQYQRRIVRSMLVFMGVFSFSWFLSNGAIHISFLIHDMDQTTVYTVYAYSLLPSLVCFSQSYYVHFAMSKDYRKAFLNSGIISCVRYAKRVCLYRPPSTISTSIDFNGRH</sequence>
<keyword evidence="3" id="KW-1185">Reference proteome</keyword>
<keyword evidence="1" id="KW-0472">Membrane</keyword>
<protein>
    <recommendedName>
        <fullName evidence="4">G protein-coupled receptor</fullName>
    </recommendedName>
</protein>
<proteinExistence type="predicted"/>
<gene>
    <name evidence="2" type="ORF">PMAYCL1PPCAC_19191</name>
</gene>
<evidence type="ECO:0000313" key="2">
    <source>
        <dbReference type="EMBL" id="GMR48996.1"/>
    </source>
</evidence>
<dbReference type="InterPro" id="IPR019424">
    <property type="entry name" value="7TM_GPCR_Srsx"/>
</dbReference>
<feature type="transmembrane region" description="Helical" evidence="1">
    <location>
        <begin position="16"/>
        <end position="39"/>
    </location>
</feature>
<evidence type="ECO:0000256" key="1">
    <source>
        <dbReference type="SAM" id="Phobius"/>
    </source>
</evidence>
<evidence type="ECO:0008006" key="4">
    <source>
        <dbReference type="Google" id="ProtNLM"/>
    </source>
</evidence>
<dbReference type="Proteomes" id="UP001328107">
    <property type="component" value="Unassembled WGS sequence"/>
</dbReference>
<keyword evidence="1" id="KW-1133">Transmembrane helix</keyword>
<dbReference type="Pfam" id="PF10320">
    <property type="entry name" value="7TM_GPCR_Srsx"/>
    <property type="match status" value="1"/>
</dbReference>
<accession>A0AAN5CQU0</accession>
<dbReference type="AlphaFoldDB" id="A0AAN5CQU0"/>
<feature type="transmembrane region" description="Helical" evidence="1">
    <location>
        <begin position="51"/>
        <end position="68"/>
    </location>
</feature>
<name>A0AAN5CQU0_9BILA</name>
<organism evidence="2 3">
    <name type="scientific">Pristionchus mayeri</name>
    <dbReference type="NCBI Taxonomy" id="1317129"/>
    <lineage>
        <taxon>Eukaryota</taxon>
        <taxon>Metazoa</taxon>
        <taxon>Ecdysozoa</taxon>
        <taxon>Nematoda</taxon>
        <taxon>Chromadorea</taxon>
        <taxon>Rhabditida</taxon>
        <taxon>Rhabditina</taxon>
        <taxon>Diplogasteromorpha</taxon>
        <taxon>Diplogasteroidea</taxon>
        <taxon>Neodiplogasteridae</taxon>
        <taxon>Pristionchus</taxon>
    </lineage>
</organism>